<name>A0A6C0H2C2_9ZZZZ</name>
<evidence type="ECO:0000313" key="3">
    <source>
        <dbReference type="EMBL" id="QHT74530.1"/>
    </source>
</evidence>
<reference evidence="3" key="1">
    <citation type="journal article" date="2020" name="Nature">
        <title>Giant virus diversity and host interactions through global metagenomics.</title>
        <authorList>
            <person name="Schulz F."/>
            <person name="Roux S."/>
            <person name="Paez-Espino D."/>
            <person name="Jungbluth S."/>
            <person name="Walsh D.A."/>
            <person name="Denef V.J."/>
            <person name="McMahon K.D."/>
            <person name="Konstantinidis K.T."/>
            <person name="Eloe-Fadrosh E.A."/>
            <person name="Kyrpides N.C."/>
            <person name="Woyke T."/>
        </authorList>
    </citation>
    <scope>NUCLEOTIDE SEQUENCE</scope>
    <source>
        <strain evidence="3">GVMAG-M-3300023179-59</strain>
    </source>
</reference>
<dbReference type="InterPro" id="IPR052574">
    <property type="entry name" value="CDIRP"/>
</dbReference>
<keyword evidence="1" id="KW-0433">Leucine-rich repeat</keyword>
<evidence type="ECO:0000256" key="2">
    <source>
        <dbReference type="ARBA" id="ARBA00022737"/>
    </source>
</evidence>
<dbReference type="PANTHER" id="PTHR47566:SF1">
    <property type="entry name" value="PROTEIN NUD1"/>
    <property type="match status" value="1"/>
</dbReference>
<dbReference type="SUPFAM" id="SSF52058">
    <property type="entry name" value="L domain-like"/>
    <property type="match status" value="1"/>
</dbReference>
<dbReference type="PANTHER" id="PTHR47566">
    <property type="match status" value="1"/>
</dbReference>
<proteinExistence type="predicted"/>
<accession>A0A6C0H2C2</accession>
<keyword evidence="2" id="KW-0677">Repeat</keyword>
<dbReference type="AlphaFoldDB" id="A0A6C0H2C2"/>
<dbReference type="GO" id="GO:0035591">
    <property type="term" value="F:signaling adaptor activity"/>
    <property type="evidence" value="ECO:0007669"/>
    <property type="project" value="TreeGrafter"/>
</dbReference>
<sequence>MNIVLEKREYIINENNTAQEQLRDLLENTPKNLRDLSILQELHGDLDFSILKDFGMTNITSISFVKGEITSVINLPQGLLQFECIDNYLVDLEDLPRSLKKLSIVHNYLKKLDLTKLDALEEINISHNQFTVLNKLPETIREIRCDNNQITRLDFEGVENLKILHANNNKIILVENLPDGIVDMKMENNPSSIQFRNSAEQGISLFTNPANETEEKEDGVRKNYLDALNRYFKLKTDYETKLLKTKRNVYKKTEGSKTTKRNAVLAVKPTCIKCKSSGGTIFSKENNRYKAHCGNAKSPCSLHIEIFTGAIHPIYYLLEIYRESTADVKEMIIQQKLDTLFNYVNEAKSTALFKKELEAYNETSLMYNKLLEKHDECYFNDKKKEEVKKKQHIIFYAKEKIQTLLTEYDETQNKSLLEKAVRIQIEELLPATVELRQLRNEVNEIIESKNTSFSPIIYRLFQYPCNIEQLDHVTGEPPRVIKFSQI</sequence>
<protein>
    <submittedName>
        <fullName evidence="3">Uncharacterized protein</fullName>
    </submittedName>
</protein>
<dbReference type="InterPro" id="IPR032675">
    <property type="entry name" value="LRR_dom_sf"/>
</dbReference>
<dbReference type="EMBL" id="MN739851">
    <property type="protein sequence ID" value="QHT74530.1"/>
    <property type="molecule type" value="Genomic_DNA"/>
</dbReference>
<dbReference type="Gene3D" id="3.80.10.10">
    <property type="entry name" value="Ribonuclease Inhibitor"/>
    <property type="match status" value="1"/>
</dbReference>
<evidence type="ECO:0000256" key="1">
    <source>
        <dbReference type="ARBA" id="ARBA00022614"/>
    </source>
</evidence>
<organism evidence="3">
    <name type="scientific">viral metagenome</name>
    <dbReference type="NCBI Taxonomy" id="1070528"/>
    <lineage>
        <taxon>unclassified sequences</taxon>
        <taxon>metagenomes</taxon>
        <taxon>organismal metagenomes</taxon>
    </lineage>
</organism>